<dbReference type="OrthoDB" id="180690at2"/>
<reference evidence="1 2" key="1">
    <citation type="submission" date="2019-07" db="EMBL/GenBank/DDBJ databases">
        <title>Whole genome shotgun sequence of Brevifollis gellanilyticus NBRC 108608.</title>
        <authorList>
            <person name="Hosoyama A."/>
            <person name="Uohara A."/>
            <person name="Ohji S."/>
            <person name="Ichikawa N."/>
        </authorList>
    </citation>
    <scope>NUCLEOTIDE SEQUENCE [LARGE SCALE GENOMIC DNA]</scope>
    <source>
        <strain evidence="1 2">NBRC 108608</strain>
    </source>
</reference>
<dbReference type="Proteomes" id="UP000321577">
    <property type="component" value="Unassembled WGS sequence"/>
</dbReference>
<dbReference type="RefSeq" id="WP_146850200.1">
    <property type="nucleotide sequence ID" value="NZ_BKAG01000011.1"/>
</dbReference>
<dbReference type="AlphaFoldDB" id="A0A512M784"/>
<keyword evidence="2" id="KW-1185">Reference proteome</keyword>
<accession>A0A512M784</accession>
<evidence type="ECO:0000313" key="1">
    <source>
        <dbReference type="EMBL" id="GEP42600.1"/>
    </source>
</evidence>
<organism evidence="1 2">
    <name type="scientific">Brevifollis gellanilyticus</name>
    <dbReference type="NCBI Taxonomy" id="748831"/>
    <lineage>
        <taxon>Bacteria</taxon>
        <taxon>Pseudomonadati</taxon>
        <taxon>Verrucomicrobiota</taxon>
        <taxon>Verrucomicrobiia</taxon>
        <taxon>Verrucomicrobiales</taxon>
        <taxon>Verrucomicrobiaceae</taxon>
    </lineage>
</organism>
<gene>
    <name evidence="1" type="ORF">BGE01nite_18910</name>
</gene>
<protein>
    <recommendedName>
        <fullName evidence="3">Sialidase domain-containing protein</fullName>
    </recommendedName>
</protein>
<dbReference type="InterPro" id="IPR023296">
    <property type="entry name" value="Glyco_hydro_beta-prop_sf"/>
</dbReference>
<dbReference type="Gene3D" id="2.115.10.20">
    <property type="entry name" value="Glycosyl hydrolase domain, family 43"/>
    <property type="match status" value="2"/>
</dbReference>
<proteinExistence type="predicted"/>
<name>A0A512M784_9BACT</name>
<dbReference type="EMBL" id="BKAG01000011">
    <property type="protein sequence ID" value="GEP42600.1"/>
    <property type="molecule type" value="Genomic_DNA"/>
</dbReference>
<evidence type="ECO:0008006" key="3">
    <source>
        <dbReference type="Google" id="ProtNLM"/>
    </source>
</evidence>
<dbReference type="SUPFAM" id="SSF75005">
    <property type="entry name" value="Arabinanase/levansucrase/invertase"/>
    <property type="match status" value="1"/>
</dbReference>
<comment type="caution">
    <text evidence="1">The sequence shown here is derived from an EMBL/GenBank/DDBJ whole genome shotgun (WGS) entry which is preliminary data.</text>
</comment>
<evidence type="ECO:0000313" key="2">
    <source>
        <dbReference type="Proteomes" id="UP000321577"/>
    </source>
</evidence>
<sequence>MKSSLILTALYLLPWLVSAETLLFVDDHEILYRPSTKRTLHQPVRHEANPLIVGPSIKHQIAYCSVHRDEATGRYQMWYQMTGAGCVVCYAESKDGITWTKPELDILTFKGIPDRNVVLTSSDHYDASVVVDAPGGADPARRYKMAYWSIPEPEGVPVDPKEPRGRNGGMYVAFSPDGIHWTKHEGPVLLGTYGRITDPPFSGDTTQLGLLNSVSDVIDATYDPVRKKYVVIAKGWIDGPDGRTFWKRSVVRTESDDFIHWSPARQIITPDEHDGVNPGAYPGTRQGVQLHSAPAFAYQGVWLGLIQLADFETHGQQPIELALSRDHGFTWTRPFRDSMFLSVGKPDAFDTARIWSNATPVVLEDEIRFYFGGAENPWGFGKREKEWGSKLKMPKTGIGLATLPLDRFAGLKPLERIGQITLKPRSLKGVKSITVNTSAVKAAVRVELLDAQGYRIPGFAKTDATPITGDHLRHAVSWKEANLSKLPDGEVVIRIHLDRAEVFALTLNSDPS</sequence>